<keyword evidence="2" id="KW-1185">Reference proteome</keyword>
<reference evidence="1" key="1">
    <citation type="journal article" date="2019" name="bioRxiv">
        <title>The Genome of the Zebra Mussel, Dreissena polymorpha: A Resource for Invasive Species Research.</title>
        <authorList>
            <person name="McCartney M.A."/>
            <person name="Auch B."/>
            <person name="Kono T."/>
            <person name="Mallez S."/>
            <person name="Zhang Y."/>
            <person name="Obille A."/>
            <person name="Becker A."/>
            <person name="Abrahante J.E."/>
            <person name="Garbe J."/>
            <person name="Badalamenti J.P."/>
            <person name="Herman A."/>
            <person name="Mangelson H."/>
            <person name="Liachko I."/>
            <person name="Sullivan S."/>
            <person name="Sone E.D."/>
            <person name="Koren S."/>
            <person name="Silverstein K.A.T."/>
            <person name="Beckman K.B."/>
            <person name="Gohl D.M."/>
        </authorList>
    </citation>
    <scope>NUCLEOTIDE SEQUENCE</scope>
    <source>
        <strain evidence="1">Duluth1</strain>
        <tissue evidence="1">Whole animal</tissue>
    </source>
</reference>
<gene>
    <name evidence="1" type="ORF">DPMN_088158</name>
</gene>
<sequence length="117" mass="12523">MRGPSGQTSLPSFVALGHLLRKIIATSGSYYGGNGAKYGPVSVPSATLSPEAVALRRHIALLACVAHRAKTSLPSFVALGHLLREIIATSGSYYGGNGANTGQLAYLRRHFHRKRWH</sequence>
<proteinExistence type="predicted"/>
<dbReference type="EMBL" id="JAIWYP010000003">
    <property type="protein sequence ID" value="KAH3845868.1"/>
    <property type="molecule type" value="Genomic_DNA"/>
</dbReference>
<accession>A0A9D4KUI8</accession>
<protein>
    <submittedName>
        <fullName evidence="1">Uncharacterized protein</fullName>
    </submittedName>
</protein>
<comment type="caution">
    <text evidence="1">The sequence shown here is derived from an EMBL/GenBank/DDBJ whole genome shotgun (WGS) entry which is preliminary data.</text>
</comment>
<reference evidence="1" key="2">
    <citation type="submission" date="2020-11" db="EMBL/GenBank/DDBJ databases">
        <authorList>
            <person name="McCartney M.A."/>
            <person name="Auch B."/>
            <person name="Kono T."/>
            <person name="Mallez S."/>
            <person name="Becker A."/>
            <person name="Gohl D.M."/>
            <person name="Silverstein K.A.T."/>
            <person name="Koren S."/>
            <person name="Bechman K.B."/>
            <person name="Herman A."/>
            <person name="Abrahante J.E."/>
            <person name="Garbe J."/>
        </authorList>
    </citation>
    <scope>NUCLEOTIDE SEQUENCE</scope>
    <source>
        <strain evidence="1">Duluth1</strain>
        <tissue evidence="1">Whole animal</tissue>
    </source>
</reference>
<organism evidence="1 2">
    <name type="scientific">Dreissena polymorpha</name>
    <name type="common">Zebra mussel</name>
    <name type="synonym">Mytilus polymorpha</name>
    <dbReference type="NCBI Taxonomy" id="45954"/>
    <lineage>
        <taxon>Eukaryota</taxon>
        <taxon>Metazoa</taxon>
        <taxon>Spiralia</taxon>
        <taxon>Lophotrochozoa</taxon>
        <taxon>Mollusca</taxon>
        <taxon>Bivalvia</taxon>
        <taxon>Autobranchia</taxon>
        <taxon>Heteroconchia</taxon>
        <taxon>Euheterodonta</taxon>
        <taxon>Imparidentia</taxon>
        <taxon>Neoheterodontei</taxon>
        <taxon>Myida</taxon>
        <taxon>Dreissenoidea</taxon>
        <taxon>Dreissenidae</taxon>
        <taxon>Dreissena</taxon>
    </lineage>
</organism>
<dbReference type="Proteomes" id="UP000828390">
    <property type="component" value="Unassembled WGS sequence"/>
</dbReference>
<dbReference type="AlphaFoldDB" id="A0A9D4KUI8"/>
<evidence type="ECO:0000313" key="1">
    <source>
        <dbReference type="EMBL" id="KAH3845868.1"/>
    </source>
</evidence>
<evidence type="ECO:0000313" key="2">
    <source>
        <dbReference type="Proteomes" id="UP000828390"/>
    </source>
</evidence>
<name>A0A9D4KUI8_DREPO</name>